<organism evidence="3">
    <name type="scientific">Oceaniferula spumae</name>
    <dbReference type="NCBI Taxonomy" id="2979115"/>
    <lineage>
        <taxon>Bacteria</taxon>
        <taxon>Pseudomonadati</taxon>
        <taxon>Verrucomicrobiota</taxon>
        <taxon>Verrucomicrobiia</taxon>
        <taxon>Verrucomicrobiales</taxon>
        <taxon>Verrucomicrobiaceae</taxon>
        <taxon>Oceaniferula</taxon>
    </lineage>
</organism>
<accession>A0AAT9FQ27</accession>
<name>A0AAT9FQ27_9BACT</name>
<dbReference type="EMBL" id="AP026866">
    <property type="protein sequence ID" value="BDS08126.1"/>
    <property type="molecule type" value="Genomic_DNA"/>
</dbReference>
<dbReference type="InterPro" id="IPR027039">
    <property type="entry name" value="Crtac1"/>
</dbReference>
<dbReference type="SUPFAM" id="SSF69318">
    <property type="entry name" value="Integrin alpha N-terminal domain"/>
    <property type="match status" value="2"/>
</dbReference>
<keyword evidence="2" id="KW-1133">Transmembrane helix</keyword>
<keyword evidence="1" id="KW-0732">Signal</keyword>
<evidence type="ECO:0000256" key="2">
    <source>
        <dbReference type="SAM" id="Phobius"/>
    </source>
</evidence>
<protein>
    <recommendedName>
        <fullName evidence="4">VCBS repeat-containing protein</fullName>
    </recommendedName>
</protein>
<gene>
    <name evidence="3" type="ORF">NT6N_31660</name>
</gene>
<dbReference type="Pfam" id="PF01839">
    <property type="entry name" value="FG-GAP"/>
    <property type="match status" value="1"/>
</dbReference>
<sequence>MSSVKSRLIICVFLGLGIIAILVFWQMRQRNVTAPQQAESSVEHLVAGEEWITVVNTELNRRMAGVTSLPLENPSQQFSFGEHWRGESGALKDVSKSDLPCGVTELVYQFGNPENADEKRDRDGALWAFLDEVRLLPGRAKFAFLKGEFKDVARRQFSGTVIFFAEGAGADGSLQSIETVQEVVFDLVGDSAPPSAANHYSVSAADWKISSWSTVSATVTCAKQRMFSEVTDSIMAGGHERQLARESRHVDMLEALFKGGQIPLRKGQGKYFTTDDTGQHPGLSVVDIDGDGVDELYVSVRWGKNLLFKDRGDGRFEEVAAQYGLDIEGLTSSAIFADFDNDGDQDVLLGRTLERSMYLLNEGGKFVDRTASHIAGQLPFLTTSVSAADYNGDGLLDLYLSTYGFAQRQGREGVARDFLTEFPEEEVIRRFVSPENAEPYLNLPGPPNVLLVNVGDGKFERSPFSDQVATWHETLQATWADYDQDGDPDLYVCNDFAPDQLYRNDGAKGFVDVTSTTGQERMMGFGMGASFGDYDNDQDLDLYVSNMYSKAGLRITNQSGTQDERFRWAAEGNLLFDFHGGKFVYVSGKESPKHAVAKADWSWGGQFLDINNNGFLDLYVPNGYFTAPEAYAGDEDL</sequence>
<evidence type="ECO:0000313" key="3">
    <source>
        <dbReference type="EMBL" id="BDS08126.1"/>
    </source>
</evidence>
<dbReference type="PANTHER" id="PTHR16026:SF0">
    <property type="entry name" value="CARTILAGE ACIDIC PROTEIN 1"/>
    <property type="match status" value="1"/>
</dbReference>
<dbReference type="Gene3D" id="2.130.10.130">
    <property type="entry name" value="Integrin alpha, N-terminal"/>
    <property type="match status" value="2"/>
</dbReference>
<dbReference type="InterPro" id="IPR013517">
    <property type="entry name" value="FG-GAP"/>
</dbReference>
<dbReference type="KEGG" id="osu:NT6N_31660"/>
<dbReference type="InterPro" id="IPR028994">
    <property type="entry name" value="Integrin_alpha_N"/>
</dbReference>
<evidence type="ECO:0008006" key="4">
    <source>
        <dbReference type="Google" id="ProtNLM"/>
    </source>
</evidence>
<feature type="transmembrane region" description="Helical" evidence="2">
    <location>
        <begin position="7"/>
        <end position="27"/>
    </location>
</feature>
<dbReference type="AlphaFoldDB" id="A0AAT9FQ27"/>
<reference evidence="3" key="1">
    <citation type="submission" date="2024-07" db="EMBL/GenBank/DDBJ databases">
        <title>Complete genome sequence of Verrucomicrobiaceae bacterium NT6N.</title>
        <authorList>
            <person name="Huang C."/>
            <person name="Takami H."/>
            <person name="Hamasaki K."/>
        </authorList>
    </citation>
    <scope>NUCLEOTIDE SEQUENCE</scope>
    <source>
        <strain evidence="3">NT6N</strain>
    </source>
</reference>
<dbReference type="Pfam" id="PF13517">
    <property type="entry name" value="FG-GAP_3"/>
    <property type="match status" value="2"/>
</dbReference>
<evidence type="ECO:0000256" key="1">
    <source>
        <dbReference type="ARBA" id="ARBA00022729"/>
    </source>
</evidence>
<keyword evidence="2" id="KW-0472">Membrane</keyword>
<proteinExistence type="predicted"/>
<dbReference type="PANTHER" id="PTHR16026">
    <property type="entry name" value="CARTILAGE ACIDIC PROTEIN 1"/>
    <property type="match status" value="1"/>
</dbReference>
<keyword evidence="2" id="KW-0812">Transmembrane</keyword>